<dbReference type="PANTHER" id="PTHR12042:SF21">
    <property type="entry name" value="ALPHA1,4-GALACTOSYLTRANSFERASE 1-RELATED"/>
    <property type="match status" value="1"/>
</dbReference>
<comment type="caution">
    <text evidence="1">The sequence shown here is derived from an EMBL/GenBank/DDBJ whole genome shotgun (WGS) entry which is preliminary data.</text>
</comment>
<gene>
    <name evidence="1" type="ORF">Pmani_030990</name>
</gene>
<dbReference type="SUPFAM" id="SSF53448">
    <property type="entry name" value="Nucleotide-diphospho-sugar transferases"/>
    <property type="match status" value="1"/>
</dbReference>
<accession>A0AAE1NUI2</accession>
<reference evidence="1" key="1">
    <citation type="submission" date="2023-11" db="EMBL/GenBank/DDBJ databases">
        <title>Genome assemblies of two species of porcelain crab, Petrolisthes cinctipes and Petrolisthes manimaculis (Anomura: Porcellanidae).</title>
        <authorList>
            <person name="Angst P."/>
        </authorList>
    </citation>
    <scope>NUCLEOTIDE SEQUENCE</scope>
    <source>
        <strain evidence="1">PB745_02</strain>
        <tissue evidence="1">Gill</tissue>
    </source>
</reference>
<sequence>SAGHPLHQNLKEVYPNLHFRASTCPDSSSDALEDWYGRRAWQDSYWPQSHFNDALRWLLLWKYGGVYLDLDVVVLRPLTRLTNMAARESHKFVAAGYSSSPRAIPS</sequence>
<dbReference type="Pfam" id="PF04488">
    <property type="entry name" value="Gly_transf_sug"/>
    <property type="match status" value="1"/>
</dbReference>
<feature type="non-terminal residue" evidence="1">
    <location>
        <position position="1"/>
    </location>
</feature>
<dbReference type="Gene3D" id="3.90.550.20">
    <property type="match status" value="1"/>
</dbReference>
<proteinExistence type="predicted"/>
<evidence type="ECO:0000313" key="2">
    <source>
        <dbReference type="Proteomes" id="UP001292094"/>
    </source>
</evidence>
<protein>
    <recommendedName>
        <fullName evidence="3">Alpha-1,4-N-acetylglucosaminyltransferase</fullName>
    </recommendedName>
</protein>
<dbReference type="EMBL" id="JAWZYT010003835">
    <property type="protein sequence ID" value="KAK4296514.1"/>
    <property type="molecule type" value="Genomic_DNA"/>
</dbReference>
<name>A0AAE1NUI2_9EUCA</name>
<dbReference type="PANTHER" id="PTHR12042">
    <property type="entry name" value="LACTOSYLCERAMIDE 4-ALPHA-GALACTOSYLTRANSFERASE ALPHA- 1,4-GALACTOSYLTRANSFERASE"/>
    <property type="match status" value="1"/>
</dbReference>
<keyword evidence="2" id="KW-1185">Reference proteome</keyword>
<dbReference type="InterPro" id="IPR029044">
    <property type="entry name" value="Nucleotide-diphossugar_trans"/>
</dbReference>
<dbReference type="AlphaFoldDB" id="A0AAE1NUI2"/>
<dbReference type="Proteomes" id="UP001292094">
    <property type="component" value="Unassembled WGS sequence"/>
</dbReference>
<dbReference type="GO" id="GO:0016758">
    <property type="term" value="F:hexosyltransferase activity"/>
    <property type="evidence" value="ECO:0007669"/>
    <property type="project" value="TreeGrafter"/>
</dbReference>
<evidence type="ECO:0000313" key="1">
    <source>
        <dbReference type="EMBL" id="KAK4296514.1"/>
    </source>
</evidence>
<dbReference type="InterPro" id="IPR051981">
    <property type="entry name" value="Glycosyltransf_32"/>
</dbReference>
<dbReference type="InterPro" id="IPR007577">
    <property type="entry name" value="GlycoTrfase_DXD_sugar-bd_CS"/>
</dbReference>
<evidence type="ECO:0008006" key="3">
    <source>
        <dbReference type="Google" id="ProtNLM"/>
    </source>
</evidence>
<dbReference type="GO" id="GO:0006688">
    <property type="term" value="P:glycosphingolipid biosynthetic process"/>
    <property type="evidence" value="ECO:0007669"/>
    <property type="project" value="TreeGrafter"/>
</dbReference>
<organism evidence="1 2">
    <name type="scientific">Petrolisthes manimaculis</name>
    <dbReference type="NCBI Taxonomy" id="1843537"/>
    <lineage>
        <taxon>Eukaryota</taxon>
        <taxon>Metazoa</taxon>
        <taxon>Ecdysozoa</taxon>
        <taxon>Arthropoda</taxon>
        <taxon>Crustacea</taxon>
        <taxon>Multicrustacea</taxon>
        <taxon>Malacostraca</taxon>
        <taxon>Eumalacostraca</taxon>
        <taxon>Eucarida</taxon>
        <taxon>Decapoda</taxon>
        <taxon>Pleocyemata</taxon>
        <taxon>Anomura</taxon>
        <taxon>Galatheoidea</taxon>
        <taxon>Porcellanidae</taxon>
        <taxon>Petrolisthes</taxon>
    </lineage>
</organism>
<dbReference type="GO" id="GO:0016020">
    <property type="term" value="C:membrane"/>
    <property type="evidence" value="ECO:0007669"/>
    <property type="project" value="GOC"/>
</dbReference>